<evidence type="ECO:0000256" key="3">
    <source>
        <dbReference type="ARBA" id="ARBA00004709"/>
    </source>
</evidence>
<comment type="similarity">
    <text evidence="11">In the C-terminal section; belongs to the IspF family.</text>
</comment>
<accession>A0A1E7QLJ3</accession>
<comment type="caution">
    <text evidence="13">The sequence shown here is derived from an EMBL/GenBank/DDBJ whole genome shotgun (WGS) entry which is preliminary data.</text>
</comment>
<reference evidence="13 14" key="1">
    <citation type="submission" date="2016-09" db="EMBL/GenBank/DDBJ databases">
        <title>Genomic evidence for plant-parasitic nematodes as the earliest Wolbachia hosts.</title>
        <authorList>
            <person name="Brown A.M."/>
            <person name="Wasala S.K."/>
            <person name="Howe D.K."/>
            <person name="Peetz A.B."/>
            <person name="Zasada I.A."/>
            <person name="Denver D.R."/>
        </authorList>
    </citation>
    <scope>NUCLEOTIDE SEQUENCE [LARGE SCALE GENOMIC DNA]</scope>
    <source>
        <strain evidence="14">wPpe</strain>
    </source>
</reference>
<dbReference type="PANTHER" id="PTHR43181">
    <property type="entry name" value="2-C-METHYL-D-ERYTHRITOL 2,4-CYCLODIPHOSPHATE SYNTHASE, CHLOROPLASTIC"/>
    <property type="match status" value="1"/>
</dbReference>
<dbReference type="AlphaFoldDB" id="A0A1E7QLJ3"/>
<dbReference type="Pfam" id="PF02542">
    <property type="entry name" value="YgbB"/>
    <property type="match status" value="1"/>
</dbReference>
<comment type="function">
    <text evidence="11">Bifunctional enzyme that catalyzes the formation of 4-diphosphocytidyl-2-C-methyl-D-erythritol from CTP and 2-C-methyl-D-erythritol 4-phosphate (MEP) (IspD), and catalyzes the conversion of 4-diphosphocytidyl-2-C-methyl-D-erythritol 2-phosphate (CDP-ME2P) to 2-C-methyl-D-erythritol 2,4-cyclodiphosphate (ME-CPP) with a corresponding release of cytidine 5-monophosphate (CMP) (IspF).</text>
</comment>
<feature type="site" description="Transition state stabilizer" evidence="11">
    <location>
        <position position="23"/>
    </location>
</feature>
<feature type="site" description="Transition state stabilizer" evidence="11">
    <location>
        <position position="373"/>
    </location>
</feature>
<dbReference type="EC" id="4.6.1.12" evidence="11"/>
<dbReference type="GO" id="GO:0046872">
    <property type="term" value="F:metal ion binding"/>
    <property type="evidence" value="ECO:0007669"/>
    <property type="project" value="UniProtKB-KW"/>
</dbReference>
<feature type="binding site" evidence="11">
    <location>
        <begin position="372"/>
        <end position="375"/>
    </location>
    <ligand>
        <name>4-CDP-2-C-methyl-D-erythritol 2-phosphate</name>
        <dbReference type="ChEBI" id="CHEBI:57919"/>
    </ligand>
</feature>
<dbReference type="NCBIfam" id="TIGR00453">
    <property type="entry name" value="ispD"/>
    <property type="match status" value="1"/>
</dbReference>
<comment type="pathway">
    <text evidence="3 11">Isoprenoid biosynthesis; isopentenyl diphosphate biosynthesis via DXP pathway; isopentenyl diphosphate from 1-deoxy-D-xylulose 5-phosphate: step 4/6.</text>
</comment>
<feature type="site" description="Transition state stabilizer" evidence="11">
    <location>
        <position position="30"/>
    </location>
</feature>
<dbReference type="CDD" id="cd02516">
    <property type="entry name" value="CDP-ME_synthetase"/>
    <property type="match status" value="1"/>
</dbReference>
<comment type="caution">
    <text evidence="11">Lacks conserved residue(s) required for the propagation of feature annotation.</text>
</comment>
<feature type="region of interest" description="2-C-methyl-D-erythritol 2,4-cyclodiphosphate synthase" evidence="11">
    <location>
        <begin position="237"/>
        <end position="398"/>
    </location>
</feature>
<comment type="cofactor">
    <cofactor evidence="2 11">
        <name>a divalent metal cation</name>
        <dbReference type="ChEBI" id="CHEBI:60240"/>
    </cofactor>
</comment>
<dbReference type="InterPro" id="IPR036571">
    <property type="entry name" value="MECDP_synthase_sf"/>
</dbReference>
<dbReference type="SUPFAM" id="SSF53448">
    <property type="entry name" value="Nucleotide-diphospho-sugar transferases"/>
    <property type="match status" value="1"/>
</dbReference>
<protein>
    <recommendedName>
        <fullName evidence="11">Bifunctional enzyme IspD/IspF</fullName>
    </recommendedName>
    <domain>
        <recommendedName>
            <fullName evidence="11">2-C-methyl-D-erythritol 4-phosphate cytidylyltransferase</fullName>
            <ecNumber evidence="11">2.7.7.60</ecNumber>
        </recommendedName>
        <alternativeName>
            <fullName evidence="11">4-diphosphocytidyl-2C-methyl-D-erythritol synthase</fullName>
        </alternativeName>
        <alternativeName>
            <fullName evidence="11">MEP cytidylyltransferase</fullName>
            <shortName evidence="11">MCT</shortName>
        </alternativeName>
    </domain>
    <domain>
        <recommendedName>
            <fullName evidence="11">2-C-methyl-D-erythritol 2,4-cyclodiphosphate synthase</fullName>
            <shortName evidence="11">MECDP-synthase</shortName>
            <shortName evidence="11">MECPP-synthase</shortName>
            <shortName evidence="11">MECPS</shortName>
            <ecNumber evidence="11">4.6.1.12</ecNumber>
        </recommendedName>
    </domain>
</protein>
<dbReference type="GO" id="GO:0019288">
    <property type="term" value="P:isopentenyl diphosphate biosynthetic process, methylerythritol 4-phosphate pathway"/>
    <property type="evidence" value="ECO:0007669"/>
    <property type="project" value="UniProtKB-UniRule"/>
</dbReference>
<keyword evidence="10 11" id="KW-0511">Multifunctional enzyme</keyword>
<feature type="binding site" evidence="11">
    <location>
        <position position="245"/>
    </location>
    <ligand>
        <name>a divalent metal cation</name>
        <dbReference type="ChEBI" id="CHEBI:60240"/>
    </ligand>
</feature>
<organism evidence="13 14">
    <name type="scientific">Wolbachia pipientis</name>
    <dbReference type="NCBI Taxonomy" id="955"/>
    <lineage>
        <taxon>Bacteria</taxon>
        <taxon>Pseudomonadati</taxon>
        <taxon>Pseudomonadota</taxon>
        <taxon>Alphaproteobacteria</taxon>
        <taxon>Rickettsiales</taxon>
        <taxon>Anaplasmataceae</taxon>
        <taxon>Wolbachieae</taxon>
        <taxon>Wolbachia</taxon>
    </lineage>
</organism>
<evidence type="ECO:0000256" key="5">
    <source>
        <dbReference type="ARBA" id="ARBA00022679"/>
    </source>
</evidence>
<dbReference type="Pfam" id="PF01128">
    <property type="entry name" value="IspD"/>
    <property type="match status" value="1"/>
</dbReference>
<evidence type="ECO:0000256" key="7">
    <source>
        <dbReference type="ARBA" id="ARBA00022723"/>
    </source>
</evidence>
<dbReference type="HAMAP" id="MF_00107">
    <property type="entry name" value="IspF"/>
    <property type="match status" value="1"/>
</dbReference>
<evidence type="ECO:0000256" key="8">
    <source>
        <dbReference type="ARBA" id="ARBA00023229"/>
    </source>
</evidence>
<dbReference type="InterPro" id="IPR026596">
    <property type="entry name" value="IspD/F"/>
</dbReference>
<evidence type="ECO:0000256" key="4">
    <source>
        <dbReference type="ARBA" id="ARBA00008480"/>
    </source>
</evidence>
<evidence type="ECO:0000313" key="14">
    <source>
        <dbReference type="Proteomes" id="UP000175679"/>
    </source>
</evidence>
<dbReference type="EC" id="2.7.7.60" evidence="11"/>
<keyword evidence="6 11" id="KW-0548">Nucleotidyltransferase</keyword>
<dbReference type="InterPro" id="IPR001228">
    <property type="entry name" value="IspD"/>
</dbReference>
<dbReference type="InterPro" id="IPR003526">
    <property type="entry name" value="MECDP_synthase"/>
</dbReference>
<dbReference type="PANTHER" id="PTHR43181:SF1">
    <property type="entry name" value="2-C-METHYL-D-ERYTHRITOL 2,4-CYCLODIPHOSPHATE SYNTHASE, CHLOROPLASTIC"/>
    <property type="match status" value="1"/>
</dbReference>
<dbReference type="Gene3D" id="3.30.1330.50">
    <property type="entry name" value="2-C-methyl-D-erythritol 2,4-cyclodiphosphate synthase"/>
    <property type="match status" value="1"/>
</dbReference>
<comment type="similarity">
    <text evidence="4">Belongs to the IspF family.</text>
</comment>
<dbReference type="SUPFAM" id="SSF69765">
    <property type="entry name" value="IpsF-like"/>
    <property type="match status" value="1"/>
</dbReference>
<dbReference type="GO" id="GO:0016114">
    <property type="term" value="P:terpenoid biosynthetic process"/>
    <property type="evidence" value="ECO:0007669"/>
    <property type="project" value="InterPro"/>
</dbReference>
<dbReference type="PROSITE" id="PS01350">
    <property type="entry name" value="ISPF"/>
    <property type="match status" value="1"/>
</dbReference>
<dbReference type="FunFam" id="3.90.550.10:FF:000003">
    <property type="entry name" value="2-C-methyl-D-erythritol 4-phosphate cytidylyltransferase"/>
    <property type="match status" value="1"/>
</dbReference>
<keyword evidence="9 11" id="KW-0456">Lyase</keyword>
<proteinExistence type="inferred from homology"/>
<feature type="site" description="Transition state stabilizer" evidence="11">
    <location>
        <position position="274"/>
    </location>
</feature>
<dbReference type="EMBL" id="MJMG01000001">
    <property type="protein sequence ID" value="OEY87206.1"/>
    <property type="molecule type" value="Genomic_DNA"/>
</dbReference>
<evidence type="ECO:0000256" key="9">
    <source>
        <dbReference type="ARBA" id="ARBA00023239"/>
    </source>
</evidence>
<comment type="catalytic activity">
    <reaction evidence="1 11">
        <text>4-CDP-2-C-methyl-D-erythritol 2-phosphate = 2-C-methyl-D-erythritol 2,4-cyclic diphosphate + CMP</text>
        <dbReference type="Rhea" id="RHEA:23864"/>
        <dbReference type="ChEBI" id="CHEBI:57919"/>
        <dbReference type="ChEBI" id="CHEBI:58483"/>
        <dbReference type="ChEBI" id="CHEBI:60377"/>
        <dbReference type="EC" id="4.6.1.12"/>
    </reaction>
</comment>
<comment type="similarity">
    <text evidence="11">In the N-terminal section; belongs to the IspD/TarI cytidylyltransferase family. IspD subfamily.</text>
</comment>
<feature type="region of interest" description="2-C-methyl-D-erythritol 4-phosphate cytidylyltransferase" evidence="11">
    <location>
        <begin position="1"/>
        <end position="236"/>
    </location>
</feature>
<feature type="site" description="Positions MEP for the nucleophilic attack" evidence="11">
    <location>
        <position position="220"/>
    </location>
</feature>
<feature type="binding site" evidence="11">
    <location>
        <begin position="243"/>
        <end position="245"/>
    </location>
    <ligand>
        <name>4-CDP-2-C-methyl-D-erythritol 2-phosphate</name>
        <dbReference type="ChEBI" id="CHEBI:57919"/>
    </ligand>
</feature>
<evidence type="ECO:0000256" key="1">
    <source>
        <dbReference type="ARBA" id="ARBA00000200"/>
    </source>
</evidence>
<dbReference type="Proteomes" id="UP000175679">
    <property type="component" value="Unassembled WGS sequence"/>
</dbReference>
<dbReference type="HAMAP" id="MF_01520">
    <property type="entry name" value="IspDF"/>
    <property type="match status" value="1"/>
</dbReference>
<dbReference type="InterPro" id="IPR029044">
    <property type="entry name" value="Nucleotide-diphossugar_trans"/>
</dbReference>
<dbReference type="UniPathway" id="UPA00056">
    <property type="reaction ID" value="UER00093"/>
</dbReference>
<keyword evidence="5 11" id="KW-0808">Transferase</keyword>
<feature type="domain" description="2-C-methyl-D-erythritol 2,4-cyclodiphosphate synthase" evidence="12">
    <location>
        <begin position="237"/>
        <end position="394"/>
    </location>
</feature>
<comment type="pathway">
    <text evidence="11">Isoprenoid biosynthesis; isopentenyl diphosphate biosynthesis via DXP pathway; isopentenyl diphosphate from 1-deoxy-D-xylulose 5-phosphate: step 2/6.</text>
</comment>
<evidence type="ECO:0000256" key="6">
    <source>
        <dbReference type="ARBA" id="ARBA00022695"/>
    </source>
</evidence>
<feature type="binding site" evidence="11">
    <location>
        <position position="243"/>
    </location>
    <ligand>
        <name>a divalent metal cation</name>
        <dbReference type="ChEBI" id="CHEBI:60240"/>
    </ligand>
</feature>
<dbReference type="NCBIfam" id="TIGR00151">
    <property type="entry name" value="ispF"/>
    <property type="match status" value="1"/>
</dbReference>
<keyword evidence="14" id="KW-1185">Reference proteome</keyword>
<feature type="binding site" evidence="11">
    <location>
        <position position="382"/>
    </location>
    <ligand>
        <name>4-CDP-2-C-methyl-D-erythritol 2-phosphate</name>
        <dbReference type="ChEBI" id="CHEBI:57919"/>
    </ligand>
</feature>
<keyword evidence="7 11" id="KW-0479">Metal-binding</keyword>
<evidence type="ECO:0000256" key="2">
    <source>
        <dbReference type="ARBA" id="ARBA00001968"/>
    </source>
</evidence>
<name>A0A1E7QLJ3_WOLPI</name>
<evidence type="ECO:0000256" key="11">
    <source>
        <dbReference type="HAMAP-Rule" id="MF_01520"/>
    </source>
</evidence>
<gene>
    <name evidence="11" type="primary">ispDF</name>
    <name evidence="13" type="ORF">BIY23_01720</name>
</gene>
<comment type="catalytic activity">
    <reaction evidence="11">
        <text>2-C-methyl-D-erythritol 4-phosphate + CTP + H(+) = 4-CDP-2-C-methyl-D-erythritol + diphosphate</text>
        <dbReference type="Rhea" id="RHEA:13429"/>
        <dbReference type="ChEBI" id="CHEBI:15378"/>
        <dbReference type="ChEBI" id="CHEBI:33019"/>
        <dbReference type="ChEBI" id="CHEBI:37563"/>
        <dbReference type="ChEBI" id="CHEBI:57823"/>
        <dbReference type="ChEBI" id="CHEBI:58262"/>
        <dbReference type="EC" id="2.7.7.60"/>
    </reaction>
</comment>
<dbReference type="InterPro" id="IPR020555">
    <property type="entry name" value="MECDP_synthase_CS"/>
</dbReference>
<feature type="binding site" evidence="11">
    <location>
        <position position="282"/>
    </location>
    <ligand>
        <name>a divalent metal cation</name>
        <dbReference type="ChEBI" id="CHEBI:60240"/>
    </ligand>
</feature>
<dbReference type="RefSeq" id="WP_070064861.1">
    <property type="nucleotide sequence ID" value="NZ_MJMG01000001.1"/>
</dbReference>
<feature type="binding site" evidence="11">
    <location>
        <begin position="296"/>
        <end position="298"/>
    </location>
    <ligand>
        <name>4-CDP-2-C-methyl-D-erythritol 2-phosphate</name>
        <dbReference type="ChEBI" id="CHEBI:57919"/>
    </ligand>
</feature>
<dbReference type="GO" id="GO:0050518">
    <property type="term" value="F:2-C-methyl-D-erythritol 4-phosphate cytidylyltransferase activity"/>
    <property type="evidence" value="ECO:0007669"/>
    <property type="project" value="UniProtKB-UniRule"/>
</dbReference>
<sequence>MRLNVYKSYKYAALIVAAGIGKRCKTSVPKQYMKLAGKPVLCHAIEKFLVSKYVDYIRVVINENHEEYYNEAITVSVKSTKLLNPIYGGKTRQESVKLGLESFEQMSIQFIIVHDACRPFVSSIFIDRLIAYMGDCHHKYAGIVPAVALADTVSLVNNSVIESTLCRTKLKAIQTPQIFNFQELLLCHKSTNKMFTDDSSLMVANQRNVITIHGEKNNFKLTTKEDINMAQFIQKFLVGTGYDIHRFIKPQDCSQCLIKICGVEIEHDMAIDAHSDGDVAIHAIVDAILGALGCGDIGEHFPPSSSTWKGCDSSHFLDFAIKKAEESGYSVSNLDVTLVCEQPKISPYRDTMKKSIAKILGISDEFVSIKATTAERLGSIGRQEGISAHVIVLMTTLI</sequence>
<evidence type="ECO:0000313" key="13">
    <source>
        <dbReference type="EMBL" id="OEY87206.1"/>
    </source>
</evidence>
<evidence type="ECO:0000259" key="12">
    <source>
        <dbReference type="Pfam" id="PF02542"/>
    </source>
</evidence>
<feature type="binding site" evidence="11">
    <location>
        <begin position="274"/>
        <end position="275"/>
    </location>
    <ligand>
        <name>4-CDP-2-C-methyl-D-erythritol 2-phosphate</name>
        <dbReference type="ChEBI" id="CHEBI:57919"/>
    </ligand>
</feature>
<keyword evidence="8 11" id="KW-0414">Isoprene biosynthesis</keyword>
<dbReference type="Gene3D" id="3.90.550.10">
    <property type="entry name" value="Spore Coat Polysaccharide Biosynthesis Protein SpsA, Chain A"/>
    <property type="match status" value="1"/>
</dbReference>
<dbReference type="GO" id="GO:0008685">
    <property type="term" value="F:2-C-methyl-D-erythritol 2,4-cyclodiphosphate synthase activity"/>
    <property type="evidence" value="ECO:0007669"/>
    <property type="project" value="UniProtKB-UniRule"/>
</dbReference>
<dbReference type="InterPro" id="IPR034683">
    <property type="entry name" value="IspD/TarI"/>
</dbReference>
<dbReference type="CDD" id="cd00554">
    <property type="entry name" value="MECDP_synthase"/>
    <property type="match status" value="1"/>
</dbReference>
<feature type="site" description="Positions MEP for the nucleophilic attack" evidence="11">
    <location>
        <position position="167"/>
    </location>
</feature>
<evidence type="ECO:0000256" key="10">
    <source>
        <dbReference type="ARBA" id="ARBA00023268"/>
    </source>
</evidence>